<dbReference type="FunFam" id="3.30.70.270:FF:000003">
    <property type="entry name" value="Transposon Ty3-G Gag-Pol polyprotein"/>
    <property type="match status" value="1"/>
</dbReference>
<dbReference type="PANTHER" id="PTHR37984:SF5">
    <property type="entry name" value="PROTEIN NYNRIN-LIKE"/>
    <property type="match status" value="1"/>
</dbReference>
<dbReference type="Gene3D" id="1.10.340.70">
    <property type="match status" value="1"/>
</dbReference>
<keyword evidence="7" id="KW-0175">Coiled coil</keyword>
<evidence type="ECO:0000256" key="7">
    <source>
        <dbReference type="SAM" id="Coils"/>
    </source>
</evidence>
<keyword evidence="5" id="KW-0378">Hydrolase</keyword>
<evidence type="ECO:0000256" key="8">
    <source>
        <dbReference type="SAM" id="MobiDB-lite"/>
    </source>
</evidence>
<gene>
    <name evidence="10" type="primary">Tf2-9</name>
    <name evidence="10" type="ORF">TNCV_4774621</name>
</gene>
<dbReference type="InterPro" id="IPR021109">
    <property type="entry name" value="Peptidase_aspartic_dom_sf"/>
</dbReference>
<dbReference type="PANTHER" id="PTHR37984">
    <property type="entry name" value="PROTEIN CBG26694"/>
    <property type="match status" value="1"/>
</dbReference>
<dbReference type="CDD" id="cd00303">
    <property type="entry name" value="retropepsin_like"/>
    <property type="match status" value="1"/>
</dbReference>
<evidence type="ECO:0000256" key="5">
    <source>
        <dbReference type="ARBA" id="ARBA00022759"/>
    </source>
</evidence>
<dbReference type="SUPFAM" id="SSF53098">
    <property type="entry name" value="Ribonuclease H-like"/>
    <property type="match status" value="1"/>
</dbReference>
<dbReference type="EC" id="2.7.7.49" evidence="1"/>
<reference evidence="10" key="1">
    <citation type="submission" date="2020-08" db="EMBL/GenBank/DDBJ databases">
        <title>Multicomponent nature underlies the extraordinary mechanical properties of spider dragline silk.</title>
        <authorList>
            <person name="Kono N."/>
            <person name="Nakamura H."/>
            <person name="Mori M."/>
            <person name="Yoshida Y."/>
            <person name="Ohtoshi R."/>
            <person name="Malay A.D."/>
            <person name="Moran D.A.P."/>
            <person name="Tomita M."/>
            <person name="Numata K."/>
            <person name="Arakawa K."/>
        </authorList>
    </citation>
    <scope>NUCLEOTIDE SEQUENCE</scope>
</reference>
<evidence type="ECO:0000256" key="2">
    <source>
        <dbReference type="ARBA" id="ARBA00022679"/>
    </source>
</evidence>
<dbReference type="InterPro" id="IPR036397">
    <property type="entry name" value="RNaseH_sf"/>
</dbReference>
<accession>A0A8X6URB1</accession>
<sequence length="1007" mass="117310">MNSPVQLAEKLEEFEDFKRTLKQKSSGPNVKKQEFRFTEKNRRYESPGKFEYNKKDKKFPASTNYNKHYEAPVTKYESVQRYQDSAQKGYYNKNYEKHSNHNASKHAQTNYSKSQKFKEPPKETCTLIVKEGLRTKEIFFGKVKITALIDSGITVSLLRENTSRRIMDPTKLSKNKMLLTGIGEAQLTTIGSFEHEFKIDDENYSLTWHVVPTDKLKFEAVIGSDLLEQASISFTKEGVKFNKYENHAQLMQISAENLQEELDLRHVENRQIKKELEKLIQDYKPEKTASTDVTMRIILKDEEPVCQPPRRLAFTERQEVNKQIEEWLNECIIRPSSAEYASPIVMVKKKDGSSRMCIDYRKLNQKLVKDKFPLPIIEDVLDTLQEAKVYSTLDLRNGFFHVDVDEDCRKDLTRKGIVISYLDDLVIPAKNEQEGLEKLKIYFEVAKKYGLEIKFKKCQFLKKIEFLGHIVESGTIKPSPTKTLAVRKFPEPTTIKQVQSFLGLTGYFRKYIKDYSKIAKPLSDLTRKENLFVFGIQQKEAFEKLKKIMSEGPILHLYKYGRKTELHTDACKQGYGAILLQEAEDVESYIPFTTCRKKQIQQKKRQPFKIVTDCSAFQKTMQKKELITRIARWALQLEEFDYEIEHRAVSRMKHVDALSRYPVMMVCNDTLTSKLKNAQEEDDNIQTLKSLLEKQESEEFFERNGILYKYLNGRELIVTPKAMQAELIKLIHENGHFSVGKTEEIVKQEFFIPNLSNVVKKVIINCVPCILANKKTGKKEGFLNPISKESIPLSTYHVDFIGPLPSTNKSYQHIFTVVDAFTKFTWLYPVKTVSAESALEKLKQQQKTFGNPIRIISDRGSAFTSKLFNDYCDEENIQHLQIATGVPRGNGQVERIHRTLIPVLTKLSLDDSTKWYKYVDRLQRILNSTISRSTKWTPFELLVGIKMRNKEDILIKDLLLEEMAKELLEQREFLRNDAKRTSKPYSLKIERRITEEERKLRYTKKVI</sequence>
<dbReference type="FunFam" id="3.30.70.270:FF:000020">
    <property type="entry name" value="Transposon Tf2-6 polyprotein-like Protein"/>
    <property type="match status" value="1"/>
</dbReference>
<dbReference type="Gene3D" id="2.40.70.10">
    <property type="entry name" value="Acid Proteases"/>
    <property type="match status" value="1"/>
</dbReference>
<dbReference type="GO" id="GO:0042575">
    <property type="term" value="C:DNA polymerase complex"/>
    <property type="evidence" value="ECO:0007669"/>
    <property type="project" value="UniProtKB-ARBA"/>
</dbReference>
<keyword evidence="11" id="KW-1185">Reference proteome</keyword>
<evidence type="ECO:0000313" key="10">
    <source>
        <dbReference type="EMBL" id="GFX89431.1"/>
    </source>
</evidence>
<dbReference type="GO" id="GO:0003964">
    <property type="term" value="F:RNA-directed DNA polymerase activity"/>
    <property type="evidence" value="ECO:0007669"/>
    <property type="project" value="UniProtKB-EC"/>
</dbReference>
<dbReference type="InterPro" id="IPR041588">
    <property type="entry name" value="Integrase_H2C2"/>
</dbReference>
<keyword evidence="4" id="KW-0540">Nuclease</keyword>
<dbReference type="CDD" id="cd01647">
    <property type="entry name" value="RT_LTR"/>
    <property type="match status" value="1"/>
</dbReference>
<feature type="coiled-coil region" evidence="7">
    <location>
        <begin position="241"/>
        <end position="275"/>
    </location>
</feature>
<proteinExistence type="predicted"/>
<dbReference type="Proteomes" id="UP000887159">
    <property type="component" value="Unassembled WGS sequence"/>
</dbReference>
<dbReference type="GO" id="GO:0015074">
    <property type="term" value="P:DNA integration"/>
    <property type="evidence" value="ECO:0007669"/>
    <property type="project" value="InterPro"/>
</dbReference>
<dbReference type="Pfam" id="PF17921">
    <property type="entry name" value="Integrase_H2C2"/>
    <property type="match status" value="1"/>
</dbReference>
<dbReference type="GO" id="GO:0003676">
    <property type="term" value="F:nucleic acid binding"/>
    <property type="evidence" value="ECO:0007669"/>
    <property type="project" value="InterPro"/>
</dbReference>
<evidence type="ECO:0000256" key="3">
    <source>
        <dbReference type="ARBA" id="ARBA00022695"/>
    </source>
</evidence>
<dbReference type="Gene3D" id="3.30.420.10">
    <property type="entry name" value="Ribonuclease H-like superfamily/Ribonuclease H"/>
    <property type="match status" value="1"/>
</dbReference>
<dbReference type="GO" id="GO:0004519">
    <property type="term" value="F:endonuclease activity"/>
    <property type="evidence" value="ECO:0007669"/>
    <property type="project" value="UniProtKB-KW"/>
</dbReference>
<dbReference type="InterPro" id="IPR012337">
    <property type="entry name" value="RNaseH-like_sf"/>
</dbReference>
<dbReference type="EMBL" id="BMAU01021071">
    <property type="protein sequence ID" value="GFX89431.1"/>
    <property type="molecule type" value="Genomic_DNA"/>
</dbReference>
<dbReference type="PROSITE" id="PS50994">
    <property type="entry name" value="INTEGRASE"/>
    <property type="match status" value="1"/>
</dbReference>
<keyword evidence="3" id="KW-0548">Nucleotidyltransferase</keyword>
<evidence type="ECO:0000256" key="1">
    <source>
        <dbReference type="ARBA" id="ARBA00012493"/>
    </source>
</evidence>
<keyword evidence="5" id="KW-0255">Endonuclease</keyword>
<dbReference type="Pfam" id="PF00078">
    <property type="entry name" value="RVT_1"/>
    <property type="match status" value="2"/>
</dbReference>
<dbReference type="Pfam" id="PF00665">
    <property type="entry name" value="rve"/>
    <property type="match status" value="1"/>
</dbReference>
<dbReference type="InterPro" id="IPR000477">
    <property type="entry name" value="RT_dom"/>
</dbReference>
<evidence type="ECO:0000259" key="9">
    <source>
        <dbReference type="PROSITE" id="PS50994"/>
    </source>
</evidence>
<dbReference type="Pfam" id="PF17919">
    <property type="entry name" value="RT_RNaseH_2"/>
    <property type="match status" value="1"/>
</dbReference>
<comment type="caution">
    <text evidence="10">The sequence shown here is derived from an EMBL/GenBank/DDBJ whole genome shotgun (WGS) entry which is preliminary data.</text>
</comment>
<organism evidence="10 11">
    <name type="scientific">Trichonephila clavipes</name>
    <name type="common">Golden silk orbweaver</name>
    <name type="synonym">Nephila clavipes</name>
    <dbReference type="NCBI Taxonomy" id="2585209"/>
    <lineage>
        <taxon>Eukaryota</taxon>
        <taxon>Metazoa</taxon>
        <taxon>Ecdysozoa</taxon>
        <taxon>Arthropoda</taxon>
        <taxon>Chelicerata</taxon>
        <taxon>Arachnida</taxon>
        <taxon>Araneae</taxon>
        <taxon>Araneomorphae</taxon>
        <taxon>Entelegynae</taxon>
        <taxon>Araneoidea</taxon>
        <taxon>Nephilidae</taxon>
        <taxon>Trichonephila</taxon>
    </lineage>
</organism>
<keyword evidence="6" id="KW-0511">Multifunctional enzyme</keyword>
<dbReference type="Gene3D" id="3.10.10.10">
    <property type="entry name" value="HIV Type 1 Reverse Transcriptase, subunit A, domain 1"/>
    <property type="match status" value="1"/>
</dbReference>
<protein>
    <recommendedName>
        <fullName evidence="1">RNA-directed DNA polymerase</fullName>
        <ecNumber evidence="1">2.7.7.49</ecNumber>
    </recommendedName>
</protein>
<dbReference type="Gene3D" id="3.30.70.270">
    <property type="match status" value="3"/>
</dbReference>
<evidence type="ECO:0000256" key="4">
    <source>
        <dbReference type="ARBA" id="ARBA00022722"/>
    </source>
</evidence>
<feature type="domain" description="Integrase catalytic" evidence="9">
    <location>
        <begin position="788"/>
        <end position="946"/>
    </location>
</feature>
<keyword evidence="2" id="KW-0808">Transferase</keyword>
<evidence type="ECO:0000313" key="11">
    <source>
        <dbReference type="Proteomes" id="UP000887159"/>
    </source>
</evidence>
<name>A0A8X6URB1_TRICX</name>
<feature type="compositionally biased region" description="Polar residues" evidence="8">
    <location>
        <begin position="101"/>
        <end position="114"/>
    </location>
</feature>
<feature type="region of interest" description="Disordered" evidence="8">
    <location>
        <begin position="96"/>
        <end position="118"/>
    </location>
</feature>
<dbReference type="InterPro" id="IPR001584">
    <property type="entry name" value="Integrase_cat-core"/>
</dbReference>
<dbReference type="InterPro" id="IPR041577">
    <property type="entry name" value="RT_RNaseH_2"/>
</dbReference>
<evidence type="ECO:0000256" key="6">
    <source>
        <dbReference type="ARBA" id="ARBA00023268"/>
    </source>
</evidence>
<dbReference type="InterPro" id="IPR050951">
    <property type="entry name" value="Retrovirus_Pol_polyprotein"/>
</dbReference>
<dbReference type="InterPro" id="IPR043502">
    <property type="entry name" value="DNA/RNA_pol_sf"/>
</dbReference>
<dbReference type="InterPro" id="IPR043128">
    <property type="entry name" value="Rev_trsase/Diguanyl_cyclase"/>
</dbReference>
<dbReference type="SUPFAM" id="SSF50630">
    <property type="entry name" value="Acid proteases"/>
    <property type="match status" value="1"/>
</dbReference>
<dbReference type="AlphaFoldDB" id="A0A8X6URB1"/>
<dbReference type="SUPFAM" id="SSF56672">
    <property type="entry name" value="DNA/RNA polymerases"/>
    <property type="match status" value="1"/>
</dbReference>